<dbReference type="EMBL" id="QGKX02000004">
    <property type="protein sequence ID" value="KAF3601616.1"/>
    <property type="molecule type" value="Genomic_DNA"/>
</dbReference>
<evidence type="ECO:0000313" key="1">
    <source>
        <dbReference type="EMBL" id="KAF3601616.1"/>
    </source>
</evidence>
<comment type="caution">
    <text evidence="1">The sequence shown here is derived from an EMBL/GenBank/DDBJ whole genome shotgun (WGS) entry which is preliminary data.</text>
</comment>
<organism evidence="1 2">
    <name type="scientific">Brassica cretica</name>
    <name type="common">Mustard</name>
    <dbReference type="NCBI Taxonomy" id="69181"/>
    <lineage>
        <taxon>Eukaryota</taxon>
        <taxon>Viridiplantae</taxon>
        <taxon>Streptophyta</taxon>
        <taxon>Embryophyta</taxon>
        <taxon>Tracheophyta</taxon>
        <taxon>Spermatophyta</taxon>
        <taxon>Magnoliopsida</taxon>
        <taxon>eudicotyledons</taxon>
        <taxon>Gunneridae</taxon>
        <taxon>Pentapetalae</taxon>
        <taxon>rosids</taxon>
        <taxon>malvids</taxon>
        <taxon>Brassicales</taxon>
        <taxon>Brassicaceae</taxon>
        <taxon>Brassiceae</taxon>
        <taxon>Brassica</taxon>
    </lineage>
</organism>
<sequence>MLKKSCLYGSGAWMDAGIGAGASLNRNLEAGASLGQDIAPVILLSQVILRSGPRSNLEENKFAWDRPGSGRRSQVLDLLRDDLARFRTLVAFHWMSRLIHGARGLK</sequence>
<protein>
    <submittedName>
        <fullName evidence="1">Uncharacterized protein</fullName>
    </submittedName>
</protein>
<dbReference type="Proteomes" id="UP000712600">
    <property type="component" value="Unassembled WGS sequence"/>
</dbReference>
<name>A0A8S9SJM0_BRACR</name>
<gene>
    <name evidence="1" type="ORF">F2Q69_00035876</name>
</gene>
<reference evidence="1" key="1">
    <citation type="submission" date="2019-12" db="EMBL/GenBank/DDBJ databases">
        <title>Genome sequencing and annotation of Brassica cretica.</title>
        <authorList>
            <person name="Studholme D.J."/>
            <person name="Sarris P."/>
        </authorList>
    </citation>
    <scope>NUCLEOTIDE SEQUENCE</scope>
    <source>
        <strain evidence="1">PFS-109/04</strain>
        <tissue evidence="1">Leaf</tissue>
    </source>
</reference>
<evidence type="ECO:0000313" key="2">
    <source>
        <dbReference type="Proteomes" id="UP000712600"/>
    </source>
</evidence>
<dbReference type="AlphaFoldDB" id="A0A8S9SJM0"/>
<accession>A0A8S9SJM0</accession>
<proteinExistence type="predicted"/>